<dbReference type="Pfam" id="PF00248">
    <property type="entry name" value="Aldo_ket_red"/>
    <property type="match status" value="1"/>
</dbReference>
<dbReference type="PANTHER" id="PTHR43312">
    <property type="entry name" value="D-THREO-ALDOSE 1-DEHYDROGENASE"/>
    <property type="match status" value="1"/>
</dbReference>
<reference evidence="2 3" key="1">
    <citation type="submission" date="2015-09" db="EMBL/GenBank/DDBJ databases">
        <authorList>
            <consortium name="Pathogen Informatics"/>
        </authorList>
    </citation>
    <scope>NUCLEOTIDE SEQUENCE [LARGE SCALE GENOMIC DNA]</scope>
    <source>
        <strain evidence="2 3">2789STDY5834939</strain>
    </source>
</reference>
<sequence>MLERRLGKTGLDVSVLGLGCYQFTEEFHVMQDTADAILDYAMDHGITYYDTAQMYGWGESEELLGRALARHRDNRRLHFSTKMGYFEGTVREEYANTVRQTDAKAFVDPVKMMRALKHSMWLLQKDVIDIFSIHEPDWPQWQIDYEHARGAAIDFLLEAKREGLVRSIGLGGWVYHVLSQLVKSGKFDFVLPAGGMSLLSKPIYDELIPACVQHGVGVALGGGFGQNTPFLITKDRRWLELLRPLEDERVQNVVRKLERIYRLSDETGLSLPELTIRYIINHEEIATHVAGAREIAHIRQNIESAGRGPLVPDVFRELEEIQKIGECLPIWDLRDLSRELVEKLDHYTGGKI</sequence>
<protein>
    <submittedName>
        <fullName evidence="2">D-threo-aldose 1-dehydrogenase</fullName>
        <ecNumber evidence="2">1.1.1.122</ecNumber>
    </submittedName>
</protein>
<dbReference type="CDD" id="cd19090">
    <property type="entry name" value="AKR_AKR15A-like"/>
    <property type="match status" value="1"/>
</dbReference>
<gene>
    <name evidence="2" type="primary">fdh</name>
    <name evidence="2" type="ORF">ERS852551_02575</name>
</gene>
<dbReference type="OrthoDB" id="9804790at2"/>
<dbReference type="EMBL" id="CZBE01000019">
    <property type="protein sequence ID" value="CUP96625.1"/>
    <property type="molecule type" value="Genomic_DNA"/>
</dbReference>
<proteinExistence type="predicted"/>
<dbReference type="GO" id="GO:0047834">
    <property type="term" value="F:D-threo-aldose 1-dehydrogenase activity"/>
    <property type="evidence" value="ECO:0007669"/>
    <property type="project" value="UniProtKB-EC"/>
</dbReference>
<keyword evidence="2" id="KW-0560">Oxidoreductase</keyword>
<dbReference type="InterPro" id="IPR036812">
    <property type="entry name" value="NAD(P)_OxRdtase_dom_sf"/>
</dbReference>
<evidence type="ECO:0000259" key="1">
    <source>
        <dbReference type="Pfam" id="PF00248"/>
    </source>
</evidence>
<dbReference type="InterPro" id="IPR023210">
    <property type="entry name" value="NADP_OxRdtase_dom"/>
</dbReference>
<dbReference type="Proteomes" id="UP000095765">
    <property type="component" value="Unassembled WGS sequence"/>
</dbReference>
<dbReference type="InterPro" id="IPR053135">
    <property type="entry name" value="AKR2_Oxidoreductase"/>
</dbReference>
<name>A0A174SMH8_9FIRM</name>
<dbReference type="RefSeq" id="WP_055245573.1">
    <property type="nucleotide sequence ID" value="NZ_CABIWA010000016.1"/>
</dbReference>
<dbReference type="Gene3D" id="3.20.20.100">
    <property type="entry name" value="NADP-dependent oxidoreductase domain"/>
    <property type="match status" value="1"/>
</dbReference>
<dbReference type="PANTHER" id="PTHR43312:SF1">
    <property type="entry name" value="NADP-DEPENDENT OXIDOREDUCTASE DOMAIN-CONTAINING PROTEIN"/>
    <property type="match status" value="1"/>
</dbReference>
<organism evidence="2 3">
    <name type="scientific">Anaerotruncus colihominis</name>
    <dbReference type="NCBI Taxonomy" id="169435"/>
    <lineage>
        <taxon>Bacteria</taxon>
        <taxon>Bacillati</taxon>
        <taxon>Bacillota</taxon>
        <taxon>Clostridia</taxon>
        <taxon>Eubacteriales</taxon>
        <taxon>Oscillospiraceae</taxon>
        <taxon>Anaerotruncus</taxon>
    </lineage>
</organism>
<accession>A0A174SMH8</accession>
<dbReference type="SUPFAM" id="SSF51430">
    <property type="entry name" value="NAD(P)-linked oxidoreductase"/>
    <property type="match status" value="1"/>
</dbReference>
<dbReference type="AlphaFoldDB" id="A0A174SMH8"/>
<evidence type="ECO:0000313" key="3">
    <source>
        <dbReference type="Proteomes" id="UP000095765"/>
    </source>
</evidence>
<evidence type="ECO:0000313" key="2">
    <source>
        <dbReference type="EMBL" id="CUP96625.1"/>
    </source>
</evidence>
<dbReference type="EC" id="1.1.1.122" evidence="2"/>
<feature type="domain" description="NADP-dependent oxidoreductase" evidence="1">
    <location>
        <begin position="16"/>
        <end position="322"/>
    </location>
</feature>